<evidence type="ECO:0000256" key="4">
    <source>
        <dbReference type="ARBA" id="ARBA00022989"/>
    </source>
</evidence>
<evidence type="ECO:0000256" key="2">
    <source>
        <dbReference type="ARBA" id="ARBA00007362"/>
    </source>
</evidence>
<keyword evidence="9" id="KW-1185">Reference proteome</keyword>
<feature type="transmembrane region" description="Helical" evidence="6">
    <location>
        <begin position="142"/>
        <end position="162"/>
    </location>
</feature>
<dbReference type="InterPro" id="IPR037185">
    <property type="entry name" value="EmrE-like"/>
</dbReference>
<protein>
    <submittedName>
        <fullName evidence="8">EamA family transporter</fullName>
    </submittedName>
</protein>
<keyword evidence="4 6" id="KW-1133">Transmembrane helix</keyword>
<feature type="transmembrane region" description="Helical" evidence="6">
    <location>
        <begin position="260"/>
        <end position="281"/>
    </location>
</feature>
<accession>A0ABV7VSR8</accession>
<evidence type="ECO:0000313" key="9">
    <source>
        <dbReference type="Proteomes" id="UP001595722"/>
    </source>
</evidence>
<evidence type="ECO:0000256" key="6">
    <source>
        <dbReference type="SAM" id="Phobius"/>
    </source>
</evidence>
<feature type="domain" description="EamA" evidence="7">
    <location>
        <begin position="143"/>
        <end position="276"/>
    </location>
</feature>
<feature type="transmembrane region" description="Helical" evidence="6">
    <location>
        <begin position="116"/>
        <end position="136"/>
    </location>
</feature>
<dbReference type="EMBL" id="JBHRYB010000005">
    <property type="protein sequence ID" value="MFC3680222.1"/>
    <property type="molecule type" value="Genomic_DNA"/>
</dbReference>
<feature type="transmembrane region" description="Helical" evidence="6">
    <location>
        <begin position="205"/>
        <end position="223"/>
    </location>
</feature>
<evidence type="ECO:0000259" key="7">
    <source>
        <dbReference type="Pfam" id="PF00892"/>
    </source>
</evidence>
<evidence type="ECO:0000256" key="3">
    <source>
        <dbReference type="ARBA" id="ARBA00022692"/>
    </source>
</evidence>
<dbReference type="SUPFAM" id="SSF103481">
    <property type="entry name" value="Multidrug resistance efflux transporter EmrE"/>
    <property type="match status" value="2"/>
</dbReference>
<comment type="similarity">
    <text evidence="2">Belongs to the EamA transporter family.</text>
</comment>
<feature type="transmembrane region" description="Helical" evidence="6">
    <location>
        <begin position="64"/>
        <end position="84"/>
    </location>
</feature>
<evidence type="ECO:0000256" key="1">
    <source>
        <dbReference type="ARBA" id="ARBA00004141"/>
    </source>
</evidence>
<dbReference type="PANTHER" id="PTHR32322:SF2">
    <property type="entry name" value="EAMA DOMAIN-CONTAINING PROTEIN"/>
    <property type="match status" value="1"/>
</dbReference>
<evidence type="ECO:0000313" key="8">
    <source>
        <dbReference type="EMBL" id="MFC3680222.1"/>
    </source>
</evidence>
<name>A0ABV7VSR8_9GAMM</name>
<feature type="transmembrane region" description="Helical" evidence="6">
    <location>
        <begin position="34"/>
        <end position="55"/>
    </location>
</feature>
<dbReference type="Pfam" id="PF00892">
    <property type="entry name" value="EamA"/>
    <property type="match status" value="2"/>
</dbReference>
<dbReference type="Proteomes" id="UP001595722">
    <property type="component" value="Unassembled WGS sequence"/>
</dbReference>
<feature type="transmembrane region" description="Helical" evidence="6">
    <location>
        <begin position="174"/>
        <end position="193"/>
    </location>
</feature>
<proteinExistence type="inferred from homology"/>
<feature type="domain" description="EamA" evidence="7">
    <location>
        <begin position="7"/>
        <end position="132"/>
    </location>
</feature>
<sequence length="297" mass="31579">MRTLLLILLTALAPVLWGSTYIVTSELLPQGLPFTSAAIRVLPAGLILLLLNFAWPQRRHWPKLMLLSLLNIGLFQAMLFVAAYRLPGGLAAVLGAIQPLVVMLLIWLVQKQAPAQAAVVASVASIAGMAALLLSPDSQWDLIGATAALVGAISVGLGVFLTRHWQLDLPVMSFTGWQLLLGGVLLIPVALTLEPGLPSLSQTQLLAYGYLSLVGSLLGYLLWFRGIQQLSPVAVSSLGLLSPLSAALLGWYFLGEALDGQALAGFITVLASVLIVQWAMLPAGRRQQANPLTSRQA</sequence>
<feature type="transmembrane region" description="Helical" evidence="6">
    <location>
        <begin position="90"/>
        <end position="109"/>
    </location>
</feature>
<evidence type="ECO:0000256" key="5">
    <source>
        <dbReference type="ARBA" id="ARBA00023136"/>
    </source>
</evidence>
<gene>
    <name evidence="8" type="ORF">ACFOMG_08925</name>
</gene>
<dbReference type="InterPro" id="IPR050638">
    <property type="entry name" value="AA-Vitamin_Transporters"/>
</dbReference>
<keyword evidence="5 6" id="KW-0472">Membrane</keyword>
<feature type="transmembrane region" description="Helical" evidence="6">
    <location>
        <begin position="235"/>
        <end position="254"/>
    </location>
</feature>
<dbReference type="PANTHER" id="PTHR32322">
    <property type="entry name" value="INNER MEMBRANE TRANSPORTER"/>
    <property type="match status" value="1"/>
</dbReference>
<comment type="subcellular location">
    <subcellularLocation>
        <location evidence="1">Membrane</location>
        <topology evidence="1">Multi-pass membrane protein</topology>
    </subcellularLocation>
</comment>
<reference evidence="9" key="1">
    <citation type="journal article" date="2019" name="Int. J. Syst. Evol. Microbiol.">
        <title>The Global Catalogue of Microorganisms (GCM) 10K type strain sequencing project: providing services to taxonomists for standard genome sequencing and annotation.</title>
        <authorList>
            <consortium name="The Broad Institute Genomics Platform"/>
            <consortium name="The Broad Institute Genome Sequencing Center for Infectious Disease"/>
            <person name="Wu L."/>
            <person name="Ma J."/>
        </authorList>
    </citation>
    <scope>NUCLEOTIDE SEQUENCE [LARGE SCALE GENOMIC DNA]</scope>
    <source>
        <strain evidence="9">KCTC 42424</strain>
    </source>
</reference>
<organism evidence="8 9">
    <name type="scientific">Bacterioplanoides pacificum</name>
    <dbReference type="NCBI Taxonomy" id="1171596"/>
    <lineage>
        <taxon>Bacteria</taxon>
        <taxon>Pseudomonadati</taxon>
        <taxon>Pseudomonadota</taxon>
        <taxon>Gammaproteobacteria</taxon>
        <taxon>Oceanospirillales</taxon>
        <taxon>Oceanospirillaceae</taxon>
        <taxon>Bacterioplanoides</taxon>
    </lineage>
</organism>
<comment type="caution">
    <text evidence="8">The sequence shown here is derived from an EMBL/GenBank/DDBJ whole genome shotgun (WGS) entry which is preliminary data.</text>
</comment>
<dbReference type="RefSeq" id="WP_376866106.1">
    <property type="nucleotide sequence ID" value="NZ_JBHRYB010000005.1"/>
</dbReference>
<keyword evidence="3 6" id="KW-0812">Transmembrane</keyword>
<dbReference type="InterPro" id="IPR000620">
    <property type="entry name" value="EamA_dom"/>
</dbReference>